<feature type="non-terminal residue" evidence="4">
    <location>
        <position position="1"/>
    </location>
</feature>
<organism evidence="4 5">
    <name type="scientific">Ananas comosus</name>
    <name type="common">Pineapple</name>
    <name type="synonym">Ananas ananas</name>
    <dbReference type="NCBI Taxonomy" id="4615"/>
    <lineage>
        <taxon>Eukaryota</taxon>
        <taxon>Viridiplantae</taxon>
        <taxon>Streptophyta</taxon>
        <taxon>Embryophyta</taxon>
        <taxon>Tracheophyta</taxon>
        <taxon>Spermatophyta</taxon>
        <taxon>Magnoliopsida</taxon>
        <taxon>Liliopsida</taxon>
        <taxon>Poales</taxon>
        <taxon>Bromeliaceae</taxon>
        <taxon>Bromelioideae</taxon>
        <taxon>Ananas</taxon>
    </lineage>
</organism>
<comment type="caution">
    <text evidence="4">The sequence shown here is derived from an EMBL/GenBank/DDBJ whole genome shotgun (WGS) entry which is preliminary data.</text>
</comment>
<dbReference type="PROSITE" id="PS50053">
    <property type="entry name" value="UBIQUITIN_2"/>
    <property type="match status" value="1"/>
</dbReference>
<dbReference type="Gene3D" id="3.10.20.90">
    <property type="entry name" value="Phosphatidylinositol 3-kinase Catalytic Subunit, Chain A, domain 1"/>
    <property type="match status" value="1"/>
</dbReference>
<dbReference type="EMBL" id="LSRQ01004599">
    <property type="protein sequence ID" value="OAY69029.1"/>
    <property type="molecule type" value="Genomic_DNA"/>
</dbReference>
<dbReference type="PANTHER" id="PTHR12329:SF16">
    <property type="entry name" value="BAG FAMILY MOLECULAR CHAPERONE REGULATOR 1"/>
    <property type="match status" value="1"/>
</dbReference>
<dbReference type="Gene3D" id="1.20.58.120">
    <property type="entry name" value="BAG domain"/>
    <property type="match status" value="1"/>
</dbReference>
<dbReference type="GO" id="GO:0005737">
    <property type="term" value="C:cytoplasm"/>
    <property type="evidence" value="ECO:0007669"/>
    <property type="project" value="TreeGrafter"/>
</dbReference>
<dbReference type="GO" id="GO:0000774">
    <property type="term" value="F:adenyl-nucleotide exchange factor activity"/>
    <property type="evidence" value="ECO:0007669"/>
    <property type="project" value="TreeGrafter"/>
</dbReference>
<dbReference type="InterPro" id="IPR003103">
    <property type="entry name" value="BAG_domain"/>
</dbReference>
<dbReference type="Pfam" id="PF02179">
    <property type="entry name" value="BAG"/>
    <property type="match status" value="1"/>
</dbReference>
<evidence type="ECO:0000313" key="4">
    <source>
        <dbReference type="EMBL" id="OAY69029.1"/>
    </source>
</evidence>
<feature type="domain" description="Ubiquitin-like" evidence="3">
    <location>
        <begin position="1"/>
        <end position="46"/>
    </location>
</feature>
<dbReference type="SUPFAM" id="SSF63491">
    <property type="entry name" value="BAG domain"/>
    <property type="match status" value="1"/>
</dbReference>
<keyword evidence="1" id="KW-0143">Chaperone</keyword>
<reference evidence="4 5" key="1">
    <citation type="journal article" date="2016" name="DNA Res.">
        <title>The draft genome of MD-2 pineapple using hybrid error correction of long reads.</title>
        <authorList>
            <person name="Redwan R.M."/>
            <person name="Saidin A."/>
            <person name="Kumar S.V."/>
        </authorList>
    </citation>
    <scope>NUCLEOTIDE SEQUENCE [LARGE SCALE GENOMIC DNA]</scope>
    <source>
        <strain evidence="5">cv. MD2</strain>
        <tissue evidence="4">Leaf</tissue>
    </source>
</reference>
<gene>
    <name evidence="4" type="ORF">ACMD2_19382</name>
</gene>
<sequence>ELKRVLSQETRLEPQEQRILFRGKEKDNDECLHIAGVKDMEKVVLLEDLASKERKLEQIKSDQGITKACEAIAVVRAEVSKLTEKVSALESAIHEGKKVADKEFVVLTELLMVQLLKLHSIEAEGEAKGVLHTHHH</sequence>
<accession>A0A199UW86</accession>
<dbReference type="SUPFAM" id="SSF54236">
    <property type="entry name" value="Ubiquitin-like"/>
    <property type="match status" value="1"/>
</dbReference>
<evidence type="ECO:0000256" key="1">
    <source>
        <dbReference type="ARBA" id="ARBA00023186"/>
    </source>
</evidence>
<dbReference type="InterPro" id="IPR036533">
    <property type="entry name" value="BAG_dom_sf"/>
</dbReference>
<name>A0A199UW86_ANACO</name>
<dbReference type="InterPro" id="IPR029071">
    <property type="entry name" value="Ubiquitin-like_domsf"/>
</dbReference>
<evidence type="ECO:0000259" key="3">
    <source>
        <dbReference type="PROSITE" id="PS50053"/>
    </source>
</evidence>
<dbReference type="AlphaFoldDB" id="A0A199UW86"/>
<dbReference type="GO" id="GO:0051087">
    <property type="term" value="F:protein-folding chaperone binding"/>
    <property type="evidence" value="ECO:0007669"/>
    <property type="project" value="InterPro"/>
</dbReference>
<proteinExistence type="predicted"/>
<feature type="coiled-coil region" evidence="2">
    <location>
        <begin position="42"/>
        <end position="92"/>
    </location>
</feature>
<protein>
    <submittedName>
        <fullName evidence="4">BAG family molecular chaperone regulator 4</fullName>
    </submittedName>
</protein>
<dbReference type="PANTHER" id="PTHR12329">
    <property type="entry name" value="BCL2-ASSOCIATED ATHANOGENE"/>
    <property type="match status" value="1"/>
</dbReference>
<evidence type="ECO:0000313" key="5">
    <source>
        <dbReference type="Proteomes" id="UP000092600"/>
    </source>
</evidence>
<dbReference type="GO" id="GO:0050821">
    <property type="term" value="P:protein stabilization"/>
    <property type="evidence" value="ECO:0007669"/>
    <property type="project" value="TreeGrafter"/>
</dbReference>
<dbReference type="Proteomes" id="UP000092600">
    <property type="component" value="Unassembled WGS sequence"/>
</dbReference>
<keyword evidence="2" id="KW-0175">Coiled coil</keyword>
<dbReference type="InterPro" id="IPR000626">
    <property type="entry name" value="Ubiquitin-like_dom"/>
</dbReference>
<dbReference type="InterPro" id="IPR039773">
    <property type="entry name" value="BAG_chaperone_regulator"/>
</dbReference>
<evidence type="ECO:0000256" key="2">
    <source>
        <dbReference type="SAM" id="Coils"/>
    </source>
</evidence>
<dbReference type="STRING" id="4615.A0A199UW86"/>